<keyword evidence="3" id="KW-0732">Signal</keyword>
<evidence type="ECO:0000313" key="4">
    <source>
        <dbReference type="EMBL" id="CAF1087615.1"/>
    </source>
</evidence>
<reference evidence="4" key="1">
    <citation type="submission" date="2021-02" db="EMBL/GenBank/DDBJ databases">
        <authorList>
            <person name="Nowell W R."/>
        </authorList>
    </citation>
    <scope>NUCLEOTIDE SEQUENCE</scope>
</reference>
<keyword evidence="2" id="KW-0812">Transmembrane</keyword>
<feature type="transmembrane region" description="Helical" evidence="2">
    <location>
        <begin position="148"/>
        <end position="166"/>
    </location>
</feature>
<keyword evidence="2" id="KW-0472">Membrane</keyword>
<proteinExistence type="predicted"/>
<organism evidence="4 5">
    <name type="scientific">Adineta ricciae</name>
    <name type="common">Rotifer</name>
    <dbReference type="NCBI Taxonomy" id="249248"/>
    <lineage>
        <taxon>Eukaryota</taxon>
        <taxon>Metazoa</taxon>
        <taxon>Spiralia</taxon>
        <taxon>Gnathifera</taxon>
        <taxon>Rotifera</taxon>
        <taxon>Eurotatoria</taxon>
        <taxon>Bdelloidea</taxon>
        <taxon>Adinetida</taxon>
        <taxon>Adinetidae</taxon>
        <taxon>Adineta</taxon>
    </lineage>
</organism>
<keyword evidence="2" id="KW-1133">Transmembrane helix</keyword>
<evidence type="ECO:0000256" key="1">
    <source>
        <dbReference type="SAM" id="MobiDB-lite"/>
    </source>
</evidence>
<protein>
    <submittedName>
        <fullName evidence="4">Uncharacterized protein</fullName>
    </submittedName>
</protein>
<keyword evidence="5" id="KW-1185">Reference proteome</keyword>
<evidence type="ECO:0000256" key="3">
    <source>
        <dbReference type="SAM" id="SignalP"/>
    </source>
</evidence>
<evidence type="ECO:0000256" key="2">
    <source>
        <dbReference type="SAM" id="Phobius"/>
    </source>
</evidence>
<accession>A0A814N5H6</accession>
<comment type="caution">
    <text evidence="4">The sequence shown here is derived from an EMBL/GenBank/DDBJ whole genome shotgun (WGS) entry which is preliminary data.</text>
</comment>
<name>A0A814N5H6_ADIRI</name>
<dbReference type="EMBL" id="CAJNOR010001158">
    <property type="protein sequence ID" value="CAF1087615.1"/>
    <property type="molecule type" value="Genomic_DNA"/>
</dbReference>
<feature type="region of interest" description="Disordered" evidence="1">
    <location>
        <begin position="195"/>
        <end position="215"/>
    </location>
</feature>
<feature type="signal peptide" evidence="3">
    <location>
        <begin position="1"/>
        <end position="20"/>
    </location>
</feature>
<feature type="compositionally biased region" description="Basic and acidic residues" evidence="1">
    <location>
        <begin position="195"/>
        <end position="206"/>
    </location>
</feature>
<feature type="chain" id="PRO_5032380274" evidence="3">
    <location>
        <begin position="21"/>
        <end position="215"/>
    </location>
</feature>
<dbReference type="Proteomes" id="UP000663828">
    <property type="component" value="Unassembled WGS sequence"/>
</dbReference>
<gene>
    <name evidence="4" type="ORF">XAT740_LOCUS17661</name>
</gene>
<dbReference type="AlphaFoldDB" id="A0A814N5H6"/>
<sequence>MPPLLLLLFLMLFIEYSCSAIWNQSDSNCSILFTVQEVNVSDTIATRFPLKLTGYFNTSCDMQNFSAYYKLTPLNVILIGDTEQQQRDDNDTHSIVKLHANRFNFYINQSSTIRLCVLLSDDDARYLCQQIHIGVNELYNFWNTPMKVFYLVLISLLGTYHILRFLRNKWRKSGKKSKPKARTVVTKRVSIHEAKHDTFENEKVNEDLSGDEDEE</sequence>
<evidence type="ECO:0000313" key="5">
    <source>
        <dbReference type="Proteomes" id="UP000663828"/>
    </source>
</evidence>